<keyword evidence="4 6" id="KW-0067">ATP-binding</keyword>
<evidence type="ECO:0000256" key="1">
    <source>
        <dbReference type="ARBA" id="ARBA00005417"/>
    </source>
</evidence>
<dbReference type="GO" id="GO:0005524">
    <property type="term" value="F:ATP binding"/>
    <property type="evidence" value="ECO:0007669"/>
    <property type="project" value="UniProtKB-KW"/>
</dbReference>
<accession>A0ABW4YN89</accession>
<dbReference type="EMBL" id="JBHUHO010000034">
    <property type="protein sequence ID" value="MFD2117116.1"/>
    <property type="molecule type" value="Genomic_DNA"/>
</dbReference>
<evidence type="ECO:0000313" key="7">
    <source>
        <dbReference type="Proteomes" id="UP001597362"/>
    </source>
</evidence>
<keyword evidence="3" id="KW-0547">Nucleotide-binding</keyword>
<proteinExistence type="inferred from homology"/>
<name>A0ABW4YN89_9BACL</name>
<sequence length="302" mass="34125">MTKIVLKADQLYKTIGSKEIIHAMSFELEEGKIYGFLGPNGSGKTTTIRMLTGLIKISKGDAYINGYSITKERERALEQVGAIVENPELYEYMTGRENLIHFANMAKNKVARSYIEELIQLVDLTAAIDNKVKTYSLGMKQRLGIAQALLHQPKILILDEPTNGLDPAGIRKIRDYLRQLAHEQKITIIVSSHLLSEIEMMCDEVIVIHKGKFIQSKSLQKNDNKSEQKVIVRCKVHSTEQLAAVTNITIEDNHHFTVELDYDKIPMFVVQLVEQNIAVFSVVPIQETLEEQFLKWTGGGVK</sequence>
<dbReference type="InterPro" id="IPR003439">
    <property type="entry name" value="ABC_transporter-like_ATP-bd"/>
</dbReference>
<dbReference type="SUPFAM" id="SSF52540">
    <property type="entry name" value="P-loop containing nucleoside triphosphate hydrolases"/>
    <property type="match status" value="1"/>
</dbReference>
<keyword evidence="2" id="KW-0813">Transport</keyword>
<evidence type="ECO:0000259" key="5">
    <source>
        <dbReference type="PROSITE" id="PS50893"/>
    </source>
</evidence>
<dbReference type="InterPro" id="IPR027417">
    <property type="entry name" value="P-loop_NTPase"/>
</dbReference>
<feature type="domain" description="ABC transporter" evidence="5">
    <location>
        <begin position="6"/>
        <end position="235"/>
    </location>
</feature>
<dbReference type="InterPro" id="IPR017871">
    <property type="entry name" value="ABC_transporter-like_CS"/>
</dbReference>
<evidence type="ECO:0000313" key="6">
    <source>
        <dbReference type="EMBL" id="MFD2117116.1"/>
    </source>
</evidence>
<evidence type="ECO:0000256" key="2">
    <source>
        <dbReference type="ARBA" id="ARBA00022448"/>
    </source>
</evidence>
<dbReference type="Proteomes" id="UP001597362">
    <property type="component" value="Unassembled WGS sequence"/>
</dbReference>
<gene>
    <name evidence="6" type="ORF">ACFSJH_15405</name>
</gene>
<dbReference type="Pfam" id="PF00005">
    <property type="entry name" value="ABC_tran"/>
    <property type="match status" value="1"/>
</dbReference>
<dbReference type="InterPro" id="IPR003593">
    <property type="entry name" value="AAA+_ATPase"/>
</dbReference>
<evidence type="ECO:0000256" key="3">
    <source>
        <dbReference type="ARBA" id="ARBA00022741"/>
    </source>
</evidence>
<keyword evidence="7" id="KW-1185">Reference proteome</keyword>
<dbReference type="Gene3D" id="3.40.50.300">
    <property type="entry name" value="P-loop containing nucleotide triphosphate hydrolases"/>
    <property type="match status" value="1"/>
</dbReference>
<dbReference type="PROSITE" id="PS50893">
    <property type="entry name" value="ABC_TRANSPORTER_2"/>
    <property type="match status" value="1"/>
</dbReference>
<dbReference type="PROSITE" id="PS00211">
    <property type="entry name" value="ABC_TRANSPORTER_1"/>
    <property type="match status" value="1"/>
</dbReference>
<comment type="caution">
    <text evidence="6">The sequence shown here is derived from an EMBL/GenBank/DDBJ whole genome shotgun (WGS) entry which is preliminary data.</text>
</comment>
<dbReference type="RefSeq" id="WP_377773973.1">
    <property type="nucleotide sequence ID" value="NZ_JBHUHO010000034.1"/>
</dbReference>
<reference evidence="7" key="1">
    <citation type="journal article" date="2019" name="Int. J. Syst. Evol. Microbiol.">
        <title>The Global Catalogue of Microorganisms (GCM) 10K type strain sequencing project: providing services to taxonomists for standard genome sequencing and annotation.</title>
        <authorList>
            <consortium name="The Broad Institute Genomics Platform"/>
            <consortium name="The Broad Institute Genome Sequencing Center for Infectious Disease"/>
            <person name="Wu L."/>
            <person name="Ma J."/>
        </authorList>
    </citation>
    <scope>NUCLEOTIDE SEQUENCE [LARGE SCALE GENOMIC DNA]</scope>
    <source>
        <strain evidence="7">GH52</strain>
    </source>
</reference>
<dbReference type="PANTHER" id="PTHR43335">
    <property type="entry name" value="ABC TRANSPORTER, ATP-BINDING PROTEIN"/>
    <property type="match status" value="1"/>
</dbReference>
<organism evidence="6 7">
    <name type="scientific">Paenibacillus yanchengensis</name>
    <dbReference type="NCBI Taxonomy" id="2035833"/>
    <lineage>
        <taxon>Bacteria</taxon>
        <taxon>Bacillati</taxon>
        <taxon>Bacillota</taxon>
        <taxon>Bacilli</taxon>
        <taxon>Bacillales</taxon>
        <taxon>Paenibacillaceae</taxon>
        <taxon>Paenibacillus</taxon>
    </lineage>
</organism>
<dbReference type="PANTHER" id="PTHR43335:SF4">
    <property type="entry name" value="ABC TRANSPORTER, ATP-BINDING PROTEIN"/>
    <property type="match status" value="1"/>
</dbReference>
<protein>
    <submittedName>
        <fullName evidence="6">ABC transporter ATP-binding protein</fullName>
    </submittedName>
</protein>
<comment type="similarity">
    <text evidence="1">Belongs to the ABC transporter superfamily.</text>
</comment>
<evidence type="ECO:0000256" key="4">
    <source>
        <dbReference type="ARBA" id="ARBA00022840"/>
    </source>
</evidence>
<dbReference type="SMART" id="SM00382">
    <property type="entry name" value="AAA"/>
    <property type="match status" value="1"/>
</dbReference>